<dbReference type="GO" id="GO:0005886">
    <property type="term" value="C:plasma membrane"/>
    <property type="evidence" value="ECO:0007669"/>
    <property type="project" value="TreeGrafter"/>
</dbReference>
<evidence type="ECO:0000256" key="1">
    <source>
        <dbReference type="ARBA" id="ARBA00009369"/>
    </source>
</evidence>
<name>A0A369CAP3_9GAMM</name>
<dbReference type="PANTHER" id="PTHR34138:SF1">
    <property type="entry name" value="CELL SHAPE-DETERMINING PROTEIN MREC"/>
    <property type="match status" value="1"/>
</dbReference>
<gene>
    <name evidence="8" type="ORF">DFQ59_10364</name>
</gene>
<dbReference type="PIRSF" id="PIRSF038471">
    <property type="entry name" value="MreC"/>
    <property type="match status" value="1"/>
</dbReference>
<evidence type="ECO:0000256" key="5">
    <source>
        <dbReference type="PIRNR" id="PIRNR038471"/>
    </source>
</evidence>
<keyword evidence="3 5" id="KW-0133">Cell shape</keyword>
<evidence type="ECO:0000256" key="4">
    <source>
        <dbReference type="ARBA" id="ARBA00032089"/>
    </source>
</evidence>
<dbReference type="NCBIfam" id="TIGR00219">
    <property type="entry name" value="mreC"/>
    <property type="match status" value="1"/>
</dbReference>
<comment type="similarity">
    <text evidence="1 5">Belongs to the MreC family.</text>
</comment>
<dbReference type="InterPro" id="IPR042177">
    <property type="entry name" value="Cell/Rod_1"/>
</dbReference>
<dbReference type="EMBL" id="QPJY01000003">
    <property type="protein sequence ID" value="RCX31100.1"/>
    <property type="molecule type" value="Genomic_DNA"/>
</dbReference>
<dbReference type="FunFam" id="2.40.10.350:FF:000002">
    <property type="entry name" value="Cell shape-determining protein MreC"/>
    <property type="match status" value="1"/>
</dbReference>
<comment type="function">
    <text evidence="5">Involved in formation and maintenance of cell shape.</text>
</comment>
<dbReference type="GO" id="GO:0008360">
    <property type="term" value="P:regulation of cell shape"/>
    <property type="evidence" value="ECO:0007669"/>
    <property type="project" value="UniProtKB-KW"/>
</dbReference>
<evidence type="ECO:0000256" key="3">
    <source>
        <dbReference type="ARBA" id="ARBA00022960"/>
    </source>
</evidence>
<evidence type="ECO:0000256" key="2">
    <source>
        <dbReference type="ARBA" id="ARBA00013855"/>
    </source>
</evidence>
<evidence type="ECO:0000259" key="7">
    <source>
        <dbReference type="Pfam" id="PF04085"/>
    </source>
</evidence>
<dbReference type="AlphaFoldDB" id="A0A369CAP3"/>
<feature type="domain" description="Rod shape-determining protein MreC beta-barrel core" evidence="7">
    <location>
        <begin position="114"/>
        <end position="259"/>
    </location>
</feature>
<evidence type="ECO:0000256" key="6">
    <source>
        <dbReference type="SAM" id="MobiDB-lite"/>
    </source>
</evidence>
<feature type="region of interest" description="Disordered" evidence="6">
    <location>
        <begin position="260"/>
        <end position="297"/>
    </location>
</feature>
<dbReference type="InterPro" id="IPR055342">
    <property type="entry name" value="MreC_beta-barrel_core"/>
</dbReference>
<dbReference type="Pfam" id="PF04085">
    <property type="entry name" value="MreC"/>
    <property type="match status" value="1"/>
</dbReference>
<proteinExistence type="inferred from homology"/>
<protein>
    <recommendedName>
        <fullName evidence="2 5">Cell shape-determining protein MreC</fullName>
    </recommendedName>
    <alternativeName>
        <fullName evidence="4 5">Cell shape protein MreC</fullName>
    </alternativeName>
</protein>
<dbReference type="Gene3D" id="2.40.10.350">
    <property type="entry name" value="Rod shape-determining protein MreC, domain 2"/>
    <property type="match status" value="1"/>
</dbReference>
<comment type="caution">
    <text evidence="8">The sequence shown here is derived from an EMBL/GenBank/DDBJ whole genome shotgun (WGS) entry which is preliminary data.</text>
</comment>
<evidence type="ECO:0000313" key="8">
    <source>
        <dbReference type="EMBL" id="RCX31100.1"/>
    </source>
</evidence>
<dbReference type="Proteomes" id="UP000252707">
    <property type="component" value="Unassembled WGS sequence"/>
</dbReference>
<organism evidence="8 9">
    <name type="scientific">Thioalbus denitrificans</name>
    <dbReference type="NCBI Taxonomy" id="547122"/>
    <lineage>
        <taxon>Bacteria</taxon>
        <taxon>Pseudomonadati</taxon>
        <taxon>Pseudomonadota</taxon>
        <taxon>Gammaproteobacteria</taxon>
        <taxon>Chromatiales</taxon>
        <taxon>Ectothiorhodospiraceae</taxon>
        <taxon>Thioalbus</taxon>
    </lineage>
</organism>
<dbReference type="InterPro" id="IPR007221">
    <property type="entry name" value="MreC"/>
</dbReference>
<dbReference type="Gene3D" id="2.40.10.340">
    <property type="entry name" value="Rod shape-determining protein MreC, domain 1"/>
    <property type="match status" value="1"/>
</dbReference>
<dbReference type="InterPro" id="IPR042175">
    <property type="entry name" value="Cell/Rod_MreC_2"/>
</dbReference>
<evidence type="ECO:0000313" key="9">
    <source>
        <dbReference type="Proteomes" id="UP000252707"/>
    </source>
</evidence>
<accession>A0A369CAP3</accession>
<reference evidence="8 9" key="1">
    <citation type="submission" date="2018-07" db="EMBL/GenBank/DDBJ databases">
        <title>Genomic Encyclopedia of Type Strains, Phase IV (KMG-IV): sequencing the most valuable type-strain genomes for metagenomic binning, comparative biology and taxonomic classification.</title>
        <authorList>
            <person name="Goeker M."/>
        </authorList>
    </citation>
    <scope>NUCLEOTIDE SEQUENCE [LARGE SCALE GENOMIC DNA]</scope>
    <source>
        <strain evidence="8 9">DSM 26407</strain>
    </source>
</reference>
<dbReference type="PANTHER" id="PTHR34138">
    <property type="entry name" value="CELL SHAPE-DETERMINING PROTEIN MREC"/>
    <property type="match status" value="1"/>
</dbReference>
<sequence length="297" mass="31864">MRLILLIVLSVVLMTMDHRLAQMAHVRSALSLVLAPIQYLVNFPVVAGRWFTEGLSTRRDLIAENANLKAGQLLLRAQVQKLEALESENRRLRELLHSGSRIMSERVLIAELLAVDADPFTHQIVLNKGSRDGAFKGQPLLDSQGVMGQVVEVGPITSRALLITDASHAIPVQVNRNGIRAVALGTGAIDRLELAHVPDTADIRPGDLLITSGLGGRFPPGYPVGTVVEVTHDPGQAYALITARPSARLDRSREVLLVWPRTQTAPVEAETGPEPEGPEQLESGADGAGEPVPEGGG</sequence>
<keyword evidence="9" id="KW-1185">Reference proteome</keyword>